<dbReference type="EMBL" id="CP047476">
    <property type="protein sequence ID" value="QIA65202.1"/>
    <property type="molecule type" value="Genomic_DNA"/>
</dbReference>
<accession>A0A7Z2T6G2</accession>
<dbReference type="GO" id="GO:0016829">
    <property type="term" value="F:lyase activity"/>
    <property type="evidence" value="ECO:0007669"/>
    <property type="project" value="UniProtKB-KW"/>
</dbReference>
<evidence type="ECO:0000313" key="1">
    <source>
        <dbReference type="EMBL" id="QIA65202.1"/>
    </source>
</evidence>
<dbReference type="InterPro" id="IPR014729">
    <property type="entry name" value="Rossmann-like_a/b/a_fold"/>
</dbReference>
<sequence length="532" mass="61917">MEYKRLNNSWLDSLKVVDITHVKLVLGDQLNAQHSWFQQLSNDVLFVVAELKQEQEYVSHHGQKQVAFFAAMQSFAQELVSEGHHVLHLTLDDTENFKDLPELIVSICQITSAQQFHYQRPDEYRLLSQLRQLSIESVVSVEADTEHFLCGFEDLLQTFPSNKAVRLENFYRKMRKTHRILVDEEQQPEGGKWNYDVENRKKLKQADIDDVPQPLVFTNNVADIIDRLQRHELMGFGRVEQQLLWPVNRGQALNLLAHFCQICLPTFGTFQDAMTQEGDSKWSLYHSRLSFALNSKLLSPMEVIQSALDVYNKRPDRSLLAQVEGFIRQILGWREYVRGMYWANMPGYEKKNFLQHNNVLPDFFWSGQTRMSCMKHAIDQSLDYAYAHHIQRLMITGNFSVLAEIEPKQVHEWYLGIYIDAIEWVELPNTIGMALYADGGLIASKPYVSSGAYINRMSDYCKGCEYNIKARSGDNACPFNALYWRFMVKHRERLTKNPRMNMVYRGWDNLDDQEQNATLETALSYLSDLNSL</sequence>
<dbReference type="Gene3D" id="1.10.10.1710">
    <property type="entry name" value="Deoxyribodipyrimidine photolyase-related"/>
    <property type="match status" value="1"/>
</dbReference>
<dbReference type="Gene3D" id="1.25.40.80">
    <property type="match status" value="1"/>
</dbReference>
<keyword evidence="1" id="KW-0456">Lyase</keyword>
<dbReference type="Gene3D" id="3.40.50.620">
    <property type="entry name" value="HUPs"/>
    <property type="match status" value="1"/>
</dbReference>
<dbReference type="InterPro" id="IPR007357">
    <property type="entry name" value="PhrB-like"/>
</dbReference>
<dbReference type="PANTHER" id="PTHR38657">
    <property type="entry name" value="SLR1343 PROTEIN"/>
    <property type="match status" value="1"/>
</dbReference>
<gene>
    <name evidence="1" type="ORF">GT360_16750</name>
</gene>
<dbReference type="Proteomes" id="UP000464262">
    <property type="component" value="Chromosome 2"/>
</dbReference>
<dbReference type="SUPFAM" id="SSF48173">
    <property type="entry name" value="Cryptochrome/photolyase FAD-binding domain"/>
    <property type="match status" value="1"/>
</dbReference>
<dbReference type="InterPro" id="IPR036134">
    <property type="entry name" value="Crypto/Photolyase_FAD-like_sf"/>
</dbReference>
<dbReference type="InterPro" id="IPR052551">
    <property type="entry name" value="UV-DNA_repair_photolyase"/>
</dbReference>
<dbReference type="KEGG" id="vas:GT360_16750"/>
<organism evidence="1 2">
    <name type="scientific">Vibrio astriarenae</name>
    <dbReference type="NCBI Taxonomy" id="1481923"/>
    <lineage>
        <taxon>Bacteria</taxon>
        <taxon>Pseudomonadati</taxon>
        <taxon>Pseudomonadota</taxon>
        <taxon>Gammaproteobacteria</taxon>
        <taxon>Vibrionales</taxon>
        <taxon>Vibrionaceae</taxon>
        <taxon>Vibrio</taxon>
    </lineage>
</organism>
<dbReference type="Pfam" id="PF04244">
    <property type="entry name" value="DPRP"/>
    <property type="match status" value="1"/>
</dbReference>
<dbReference type="AlphaFoldDB" id="A0A7Z2T6G2"/>
<proteinExistence type="predicted"/>
<dbReference type="Gene3D" id="1.10.579.10">
    <property type="entry name" value="DNA Cyclobutane Dipyrimidine Photolyase, subunit A, domain 3"/>
    <property type="match status" value="1"/>
</dbReference>
<evidence type="ECO:0000313" key="2">
    <source>
        <dbReference type="Proteomes" id="UP000464262"/>
    </source>
</evidence>
<reference evidence="1 2" key="1">
    <citation type="submission" date="2020-01" db="EMBL/GenBank/DDBJ databases">
        <title>Whole genome and functional gene identification of agarase of Vibrio HN897.</title>
        <authorList>
            <person name="Liu Y."/>
            <person name="Zhao Z."/>
        </authorList>
    </citation>
    <scope>NUCLEOTIDE SEQUENCE [LARGE SCALE GENOMIC DNA]</scope>
    <source>
        <strain evidence="1 2">HN897</strain>
    </source>
</reference>
<protein>
    <submittedName>
        <fullName evidence="1">Cryptochrome/photolyase family protein</fullName>
    </submittedName>
</protein>
<keyword evidence="2" id="KW-1185">Reference proteome</keyword>
<dbReference type="PANTHER" id="PTHR38657:SF1">
    <property type="entry name" value="SLR1343 PROTEIN"/>
    <property type="match status" value="1"/>
</dbReference>
<name>A0A7Z2T6G2_9VIBR</name>